<reference evidence="6" key="1">
    <citation type="submission" date="2021-05" db="EMBL/GenBank/DDBJ databases">
        <title>Energy efficiency and biological interactions define the core microbiome of deep oligotrophic groundwater.</title>
        <authorList>
            <person name="Mehrshad M."/>
            <person name="Lopez-Fernandez M."/>
            <person name="Bell E."/>
            <person name="Bernier-Latmani R."/>
            <person name="Bertilsson S."/>
            <person name="Dopson M."/>
        </authorList>
    </citation>
    <scope>NUCLEOTIDE SEQUENCE</scope>
    <source>
        <strain evidence="6">Modern_marine.mb.64</strain>
    </source>
</reference>
<evidence type="ECO:0000256" key="4">
    <source>
        <dbReference type="ARBA" id="ARBA00022840"/>
    </source>
</evidence>
<dbReference type="GO" id="GO:0016887">
    <property type="term" value="F:ATP hydrolysis activity"/>
    <property type="evidence" value="ECO:0007669"/>
    <property type="project" value="InterPro"/>
</dbReference>
<dbReference type="CDD" id="cd03230">
    <property type="entry name" value="ABC_DR_subfamily_A"/>
    <property type="match status" value="1"/>
</dbReference>
<organism evidence="6 7">
    <name type="scientific">Eiseniibacteriota bacterium</name>
    <dbReference type="NCBI Taxonomy" id="2212470"/>
    <lineage>
        <taxon>Bacteria</taxon>
        <taxon>Candidatus Eiseniibacteriota</taxon>
    </lineage>
</organism>
<dbReference type="InterPro" id="IPR003593">
    <property type="entry name" value="AAA+_ATPase"/>
</dbReference>
<evidence type="ECO:0000313" key="6">
    <source>
        <dbReference type="EMBL" id="MBU2692247.1"/>
    </source>
</evidence>
<proteinExistence type="inferred from homology"/>
<keyword evidence="2" id="KW-0813">Transport</keyword>
<dbReference type="PROSITE" id="PS50893">
    <property type="entry name" value="ABC_TRANSPORTER_2"/>
    <property type="match status" value="1"/>
</dbReference>
<feature type="domain" description="ABC transporter" evidence="5">
    <location>
        <begin position="25"/>
        <end position="253"/>
    </location>
</feature>
<accession>A0A948RZW2</accession>
<dbReference type="InterPro" id="IPR027417">
    <property type="entry name" value="P-loop_NTPase"/>
</dbReference>
<dbReference type="Gene3D" id="3.40.50.300">
    <property type="entry name" value="P-loop containing nucleotide triphosphate hydrolases"/>
    <property type="match status" value="1"/>
</dbReference>
<dbReference type="InterPro" id="IPR003439">
    <property type="entry name" value="ABC_transporter-like_ATP-bd"/>
</dbReference>
<protein>
    <submittedName>
        <fullName evidence="6">ABC transporter ATP-binding protein</fullName>
    </submittedName>
</protein>
<evidence type="ECO:0000256" key="2">
    <source>
        <dbReference type="ARBA" id="ARBA00022448"/>
    </source>
</evidence>
<evidence type="ECO:0000313" key="7">
    <source>
        <dbReference type="Proteomes" id="UP000777784"/>
    </source>
</evidence>
<comment type="caution">
    <text evidence="6">The sequence shown here is derived from an EMBL/GenBank/DDBJ whole genome shotgun (WGS) entry which is preliminary data.</text>
</comment>
<dbReference type="Proteomes" id="UP000777784">
    <property type="component" value="Unassembled WGS sequence"/>
</dbReference>
<keyword evidence="3" id="KW-0547">Nucleotide-binding</keyword>
<dbReference type="EMBL" id="JAHJDP010000087">
    <property type="protein sequence ID" value="MBU2692247.1"/>
    <property type="molecule type" value="Genomic_DNA"/>
</dbReference>
<keyword evidence="4 6" id="KW-0067">ATP-binding</keyword>
<evidence type="ECO:0000256" key="1">
    <source>
        <dbReference type="ARBA" id="ARBA00005417"/>
    </source>
</evidence>
<gene>
    <name evidence="6" type="ORF">KJ970_15095</name>
</gene>
<dbReference type="PANTHER" id="PTHR43335">
    <property type="entry name" value="ABC TRANSPORTER, ATP-BINDING PROTEIN"/>
    <property type="match status" value="1"/>
</dbReference>
<dbReference type="AlphaFoldDB" id="A0A948RZW2"/>
<dbReference type="GO" id="GO:0005524">
    <property type="term" value="F:ATP binding"/>
    <property type="evidence" value="ECO:0007669"/>
    <property type="project" value="UniProtKB-KW"/>
</dbReference>
<dbReference type="PANTHER" id="PTHR43335:SF11">
    <property type="entry name" value="ABC TRANSPORTER RELATED"/>
    <property type="match status" value="1"/>
</dbReference>
<dbReference type="SUPFAM" id="SSF52540">
    <property type="entry name" value="P-loop containing nucleoside triphosphate hydrolases"/>
    <property type="match status" value="1"/>
</dbReference>
<evidence type="ECO:0000256" key="3">
    <source>
        <dbReference type="ARBA" id="ARBA00022741"/>
    </source>
</evidence>
<evidence type="ECO:0000259" key="5">
    <source>
        <dbReference type="PROSITE" id="PS50893"/>
    </source>
</evidence>
<comment type="similarity">
    <text evidence="1">Belongs to the ABC transporter superfamily.</text>
</comment>
<dbReference type="SMART" id="SM00382">
    <property type="entry name" value="AAA"/>
    <property type="match status" value="1"/>
</dbReference>
<sequence length="333" mass="36446">MTDTKPTSAAPQAASGTQKPYAAPIILKDVSVFYGEVIGLSKFNLTCRPGITGIVGPNGSGKTTLMRVLTGLLSPAEGTAQVLGGSPFAASEIRRRISIVPATECFYESLSGRRNLVIAYLSHGNDASRAGQLADKALDLVGLTADGRRRYGTWSRGMRQRLKLGFTLAGDSEIVLLDEPFLGVDPPSRKHLRILIEELGRRNKTVVVSSHVLHEVETLTDLFGVIANGRLLGFGRINEILYDLRDRHPHRIRIETEDARRLATLFMSQEDVNEITIINPTTLEFITAKPDKTYIEIPKLIVGAGMIIRSMTTLDNSLDAVFRHVTEAGSKRL</sequence>
<name>A0A948RZW2_UNCEI</name>
<dbReference type="Pfam" id="PF00005">
    <property type="entry name" value="ABC_tran"/>
    <property type="match status" value="1"/>
</dbReference>